<dbReference type="Proteomes" id="UP000075901">
    <property type="component" value="Unassembled WGS sequence"/>
</dbReference>
<feature type="compositionally biased region" description="Basic and acidic residues" evidence="1">
    <location>
        <begin position="28"/>
        <end position="41"/>
    </location>
</feature>
<evidence type="ECO:0000313" key="3">
    <source>
        <dbReference type="Proteomes" id="UP000075901"/>
    </source>
</evidence>
<dbReference type="AlphaFoldDB" id="A0A182SQ89"/>
<proteinExistence type="predicted"/>
<protein>
    <submittedName>
        <fullName evidence="2">Uncharacterized protein</fullName>
    </submittedName>
</protein>
<keyword evidence="3" id="KW-1185">Reference proteome</keyword>
<dbReference type="EnsemblMetazoa" id="AMAM011247-RA">
    <property type="protein sequence ID" value="AMAM011247-PA"/>
    <property type="gene ID" value="AMAM011247"/>
</dbReference>
<organism evidence="2 3">
    <name type="scientific">Anopheles maculatus</name>
    <dbReference type="NCBI Taxonomy" id="74869"/>
    <lineage>
        <taxon>Eukaryota</taxon>
        <taxon>Metazoa</taxon>
        <taxon>Ecdysozoa</taxon>
        <taxon>Arthropoda</taxon>
        <taxon>Hexapoda</taxon>
        <taxon>Insecta</taxon>
        <taxon>Pterygota</taxon>
        <taxon>Neoptera</taxon>
        <taxon>Endopterygota</taxon>
        <taxon>Diptera</taxon>
        <taxon>Nematocera</taxon>
        <taxon>Culicoidea</taxon>
        <taxon>Culicidae</taxon>
        <taxon>Anophelinae</taxon>
        <taxon>Anopheles</taxon>
        <taxon>Anopheles maculatus group</taxon>
    </lineage>
</organism>
<evidence type="ECO:0000313" key="2">
    <source>
        <dbReference type="EnsemblMetazoa" id="AMAM011247-PA"/>
    </source>
</evidence>
<name>A0A182SQ89_9DIPT</name>
<feature type="region of interest" description="Disordered" evidence="1">
    <location>
        <begin position="1"/>
        <end position="60"/>
    </location>
</feature>
<accession>A0A182SQ89</accession>
<dbReference type="VEuPathDB" id="VectorBase:AMAM011247"/>
<reference evidence="2" key="2">
    <citation type="submission" date="2020-05" db="UniProtKB">
        <authorList>
            <consortium name="EnsemblMetazoa"/>
        </authorList>
    </citation>
    <scope>IDENTIFICATION</scope>
    <source>
        <strain evidence="2">maculatus3</strain>
    </source>
</reference>
<evidence type="ECO:0000256" key="1">
    <source>
        <dbReference type="SAM" id="MobiDB-lite"/>
    </source>
</evidence>
<sequence length="122" mass="13531">MGQGLEPSTADLFLFSRSQPPQLPSRTDFFERSKKQAHTRDNNSSISSSERSVASDRNEPNGVRFALTGCSNSHCLAGTCTQSGAAVHHAQGRWPQLLAYHRTTNYLLQYISAIGVRWMSFV</sequence>
<reference evidence="3" key="1">
    <citation type="submission" date="2013-09" db="EMBL/GenBank/DDBJ databases">
        <title>The Genome Sequence of Anopheles maculatus species B.</title>
        <authorList>
            <consortium name="The Broad Institute Genomics Platform"/>
            <person name="Neafsey D.E."/>
            <person name="Besansky N."/>
            <person name="Howell P."/>
            <person name="Walton C."/>
            <person name="Young S.K."/>
            <person name="Zeng Q."/>
            <person name="Gargeya S."/>
            <person name="Fitzgerald M."/>
            <person name="Haas B."/>
            <person name="Abouelleil A."/>
            <person name="Allen A.W."/>
            <person name="Alvarado L."/>
            <person name="Arachchi H.M."/>
            <person name="Berlin A.M."/>
            <person name="Chapman S.B."/>
            <person name="Gainer-Dewar J."/>
            <person name="Goldberg J."/>
            <person name="Griggs A."/>
            <person name="Gujja S."/>
            <person name="Hansen M."/>
            <person name="Howarth C."/>
            <person name="Imamovic A."/>
            <person name="Ireland A."/>
            <person name="Larimer J."/>
            <person name="McCowan C."/>
            <person name="Murphy C."/>
            <person name="Pearson M."/>
            <person name="Poon T.W."/>
            <person name="Priest M."/>
            <person name="Roberts A."/>
            <person name="Saif S."/>
            <person name="Shea T."/>
            <person name="Sisk P."/>
            <person name="Sykes S."/>
            <person name="Wortman J."/>
            <person name="Nusbaum C."/>
            <person name="Birren B."/>
        </authorList>
    </citation>
    <scope>NUCLEOTIDE SEQUENCE [LARGE SCALE GENOMIC DNA]</scope>
    <source>
        <strain evidence="3">maculatus3</strain>
    </source>
</reference>